<protein>
    <submittedName>
        <fullName evidence="2">ImmA/IrrE family metallo-endopeptidase</fullName>
    </submittedName>
</protein>
<dbReference type="Proteomes" id="UP000664601">
    <property type="component" value="Unassembled WGS sequence"/>
</dbReference>
<gene>
    <name evidence="2" type="ORF">JZO70_08345</name>
</gene>
<evidence type="ECO:0000313" key="3">
    <source>
        <dbReference type="Proteomes" id="UP000664601"/>
    </source>
</evidence>
<dbReference type="InterPro" id="IPR010359">
    <property type="entry name" value="IrrE_HExxH"/>
</dbReference>
<dbReference type="PANTHER" id="PTHR43236:SF1">
    <property type="entry name" value="BLL7220 PROTEIN"/>
    <property type="match status" value="1"/>
</dbReference>
<dbReference type="RefSeq" id="WP_207673099.1">
    <property type="nucleotide sequence ID" value="NZ_JAFREM010000013.1"/>
</dbReference>
<feature type="domain" description="IrrE N-terminal-like" evidence="1">
    <location>
        <begin position="72"/>
        <end position="170"/>
    </location>
</feature>
<proteinExistence type="predicted"/>
<comment type="caution">
    <text evidence="2">The sequence shown here is derived from an EMBL/GenBank/DDBJ whole genome shotgun (WGS) entry which is preliminary data.</text>
</comment>
<dbReference type="PANTHER" id="PTHR43236">
    <property type="entry name" value="ANTITOXIN HIGA1"/>
    <property type="match status" value="1"/>
</dbReference>
<accession>A0ABS3L988</accession>
<dbReference type="EMBL" id="JAFREM010000013">
    <property type="protein sequence ID" value="MBO1306167.1"/>
    <property type="molecule type" value="Genomic_DNA"/>
</dbReference>
<sequence>MSRELEEYLQFSTKINEYLSATMLGLNMNVENYDHEAIWRCIMGDNVKIRGFHFEGKARQALSGMIVKDENETTITYNKYMNQNRVNFTISHELVHYLYHLDNETPYYYDTKQTLTTYDHHSLVEFQANIGAAAILLPDPVFIHVLKQGKKPADISQEFGISEAALKLRLIQTMQAEFSASYEAASKTSFKILNQFGYTGETLMKDLGTNLERKIIYTNPFYEALCI</sequence>
<keyword evidence="3" id="KW-1185">Reference proteome</keyword>
<dbReference type="Pfam" id="PF06114">
    <property type="entry name" value="Peptidase_M78"/>
    <property type="match status" value="1"/>
</dbReference>
<dbReference type="Gene3D" id="1.10.10.2910">
    <property type="match status" value="1"/>
</dbReference>
<evidence type="ECO:0000259" key="1">
    <source>
        <dbReference type="Pfam" id="PF06114"/>
    </source>
</evidence>
<reference evidence="2 3" key="1">
    <citation type="submission" date="2021-03" db="EMBL/GenBank/DDBJ databases">
        <title>Enterococcal diversity collection.</title>
        <authorList>
            <person name="Gilmore M.S."/>
            <person name="Schwartzman J."/>
            <person name="Van Tyne D."/>
            <person name="Martin M."/>
            <person name="Earl A.M."/>
            <person name="Manson A.L."/>
            <person name="Straub T."/>
            <person name="Salamzade R."/>
            <person name="Saavedra J."/>
            <person name="Lebreton F."/>
            <person name="Prichula J."/>
            <person name="Schaufler K."/>
            <person name="Gaca A."/>
            <person name="Sgardioli B."/>
            <person name="Wagenaar J."/>
            <person name="Strong T."/>
        </authorList>
    </citation>
    <scope>NUCLEOTIDE SEQUENCE [LARGE SCALE GENOMIC DNA]</scope>
    <source>
        <strain evidence="2 3">669A</strain>
    </source>
</reference>
<dbReference type="InterPro" id="IPR052345">
    <property type="entry name" value="Rad_response_metalloprotease"/>
</dbReference>
<evidence type="ECO:0000313" key="2">
    <source>
        <dbReference type="EMBL" id="MBO1306167.1"/>
    </source>
</evidence>
<name>A0ABS3L988_9ENTE</name>
<organism evidence="2 3">
    <name type="scientific">Candidatus Enterococcus moelleringii</name>
    <dbReference type="NCBI Taxonomy" id="2815325"/>
    <lineage>
        <taxon>Bacteria</taxon>
        <taxon>Bacillati</taxon>
        <taxon>Bacillota</taxon>
        <taxon>Bacilli</taxon>
        <taxon>Lactobacillales</taxon>
        <taxon>Enterococcaceae</taxon>
        <taxon>Enterococcus</taxon>
    </lineage>
</organism>